<feature type="transmembrane region" description="Helical" evidence="6">
    <location>
        <begin position="379"/>
        <end position="399"/>
    </location>
</feature>
<name>A0ABV5LXB3_9ACTN</name>
<keyword evidence="4 6" id="KW-1133">Transmembrane helix</keyword>
<evidence type="ECO:0000256" key="4">
    <source>
        <dbReference type="ARBA" id="ARBA00022989"/>
    </source>
</evidence>
<evidence type="ECO:0000256" key="2">
    <source>
        <dbReference type="ARBA" id="ARBA00022475"/>
    </source>
</evidence>
<gene>
    <name evidence="7" type="ORF">ACFFVI_17325</name>
</gene>
<feature type="transmembrane region" description="Helical" evidence="6">
    <location>
        <begin position="405"/>
        <end position="426"/>
    </location>
</feature>
<dbReference type="PANTHER" id="PTHR43370:SF1">
    <property type="entry name" value="GUANOSINE ABC TRANSPORTER PERMEASE PROTEIN NUPQ"/>
    <property type="match status" value="1"/>
</dbReference>
<evidence type="ECO:0000256" key="5">
    <source>
        <dbReference type="ARBA" id="ARBA00023136"/>
    </source>
</evidence>
<evidence type="ECO:0000256" key="3">
    <source>
        <dbReference type="ARBA" id="ARBA00022692"/>
    </source>
</evidence>
<dbReference type="Proteomes" id="UP001589748">
    <property type="component" value="Unassembled WGS sequence"/>
</dbReference>
<feature type="transmembrane region" description="Helical" evidence="6">
    <location>
        <begin position="223"/>
        <end position="241"/>
    </location>
</feature>
<feature type="transmembrane region" description="Helical" evidence="6">
    <location>
        <begin position="78"/>
        <end position="99"/>
    </location>
</feature>
<feature type="transmembrane region" description="Helical" evidence="6">
    <location>
        <begin position="141"/>
        <end position="160"/>
    </location>
</feature>
<dbReference type="RefSeq" id="WP_380139427.1">
    <property type="nucleotide sequence ID" value="NZ_JBHLUI010000011.1"/>
</dbReference>
<sequence length="441" mass="44886">MSAVGPAPAPDEELVKNPEVVAVRPSVRSRLVGGILLLVVGAVTVLGWGLGSGGGDATFRFGGGSAVELPDLTVPGTATPVLLGLLVVALGVWQLAVGVPRRRQPLVVGVAAFCFIVAFLCWAMSGGGPGAPAASIDAVRLLQLTIFLATPLILGAMAGVLGERSGIVNVAIEGQMLTGAFFGALVATMAGSLGIGVVGAVLSGAVVGLLLAVFAIKYRINQVILGVVLNAAALGFTGWAYKALMQTDTGAYNSPGVLQPLPIPLLADIPVLGPLLFRGNIVVYLMYAVIIALQIVLFRTRWGLRTRAVGEHPKAAATVGIPVLKVRYVNVVVAGGMAGLAGAYLSIGTIGPFTENMSAGKGFIALAAVIFGRWSPVGAMFASLLFGFFAALQTFVGVLPTPVGVPGSFLAMLPYLATILAVAGFVGRSRAPRAAGEPYPA</sequence>
<proteinExistence type="predicted"/>
<keyword evidence="3 6" id="KW-0812">Transmembrane</keyword>
<dbReference type="Pfam" id="PF02653">
    <property type="entry name" value="BPD_transp_2"/>
    <property type="match status" value="1"/>
</dbReference>
<evidence type="ECO:0000256" key="6">
    <source>
        <dbReference type="SAM" id="Phobius"/>
    </source>
</evidence>
<comment type="caution">
    <text evidence="7">The sequence shown here is derived from an EMBL/GenBank/DDBJ whole genome shotgun (WGS) entry which is preliminary data.</text>
</comment>
<keyword evidence="2" id="KW-1003">Cell membrane</keyword>
<reference evidence="7 8" key="1">
    <citation type="submission" date="2024-09" db="EMBL/GenBank/DDBJ databases">
        <authorList>
            <person name="Sun Q."/>
            <person name="Mori K."/>
        </authorList>
    </citation>
    <scope>NUCLEOTIDE SEQUENCE [LARGE SCALE GENOMIC DNA]</scope>
    <source>
        <strain evidence="7 8">TISTR 1856</strain>
    </source>
</reference>
<keyword evidence="8" id="KW-1185">Reference proteome</keyword>
<feature type="transmembrane region" description="Helical" evidence="6">
    <location>
        <begin position="328"/>
        <end position="347"/>
    </location>
</feature>
<organism evidence="7 8">
    <name type="scientific">Kineococcus gynurae</name>
    <dbReference type="NCBI Taxonomy" id="452979"/>
    <lineage>
        <taxon>Bacteria</taxon>
        <taxon>Bacillati</taxon>
        <taxon>Actinomycetota</taxon>
        <taxon>Actinomycetes</taxon>
        <taxon>Kineosporiales</taxon>
        <taxon>Kineosporiaceae</taxon>
        <taxon>Kineococcus</taxon>
    </lineage>
</organism>
<dbReference type="InterPro" id="IPR001851">
    <property type="entry name" value="ABC_transp_permease"/>
</dbReference>
<feature type="transmembrane region" description="Helical" evidence="6">
    <location>
        <begin position="281"/>
        <end position="298"/>
    </location>
</feature>
<evidence type="ECO:0000313" key="8">
    <source>
        <dbReference type="Proteomes" id="UP001589748"/>
    </source>
</evidence>
<feature type="transmembrane region" description="Helical" evidence="6">
    <location>
        <begin position="31"/>
        <end position="51"/>
    </location>
</feature>
<evidence type="ECO:0000256" key="1">
    <source>
        <dbReference type="ARBA" id="ARBA00004651"/>
    </source>
</evidence>
<protein>
    <submittedName>
        <fullName evidence="7">ABC transporter permease</fullName>
    </submittedName>
</protein>
<dbReference type="PANTHER" id="PTHR43370">
    <property type="entry name" value="SUGAR ABC TRANSPORTER INTEGRAL MEMBRANE PROTEIN-RELATED"/>
    <property type="match status" value="1"/>
</dbReference>
<feature type="transmembrane region" description="Helical" evidence="6">
    <location>
        <begin position="193"/>
        <end position="216"/>
    </location>
</feature>
<feature type="transmembrane region" description="Helical" evidence="6">
    <location>
        <begin position="106"/>
        <end position="125"/>
    </location>
</feature>
<keyword evidence="5 6" id="KW-0472">Membrane</keyword>
<evidence type="ECO:0000313" key="7">
    <source>
        <dbReference type="EMBL" id="MFB9378726.1"/>
    </source>
</evidence>
<comment type="subcellular location">
    <subcellularLocation>
        <location evidence="1">Cell membrane</location>
        <topology evidence="1">Multi-pass membrane protein</topology>
    </subcellularLocation>
</comment>
<accession>A0ABV5LXB3</accession>
<dbReference type="EMBL" id="JBHMDM010000009">
    <property type="protein sequence ID" value="MFB9378726.1"/>
    <property type="molecule type" value="Genomic_DNA"/>
</dbReference>
<dbReference type="CDD" id="cd06580">
    <property type="entry name" value="TM_PBP1_transp_TpRbsC_like"/>
    <property type="match status" value="1"/>
</dbReference>
<feature type="transmembrane region" description="Helical" evidence="6">
    <location>
        <begin position="167"/>
        <end position="187"/>
    </location>
</feature>